<accession>A0AAX4HQM7</accession>
<dbReference type="PANTHER" id="PTHR42918">
    <property type="entry name" value="LYSYL-TRNA SYNTHETASE"/>
    <property type="match status" value="1"/>
</dbReference>
<dbReference type="PANTHER" id="PTHR42918:SF6">
    <property type="entry name" value="ELONGATION FACTOR P--(R)-BETA-LYSINE LIGASE"/>
    <property type="match status" value="1"/>
</dbReference>
<reference evidence="5 6" key="1">
    <citation type="submission" date="2023-11" db="EMBL/GenBank/DDBJ databases">
        <title>Peredibacter starrii A3.12.</title>
        <authorList>
            <person name="Mitchell R.J."/>
        </authorList>
    </citation>
    <scope>NUCLEOTIDE SEQUENCE [LARGE SCALE GENOMIC DNA]</scope>
    <source>
        <strain evidence="5 6">A3.12</strain>
    </source>
</reference>
<evidence type="ECO:0000256" key="2">
    <source>
        <dbReference type="ARBA" id="ARBA00022741"/>
    </source>
</evidence>
<organism evidence="5 6">
    <name type="scientific">Peredibacter starrii</name>
    <dbReference type="NCBI Taxonomy" id="28202"/>
    <lineage>
        <taxon>Bacteria</taxon>
        <taxon>Pseudomonadati</taxon>
        <taxon>Bdellovibrionota</taxon>
        <taxon>Bacteriovoracia</taxon>
        <taxon>Bacteriovoracales</taxon>
        <taxon>Bacteriovoracaceae</taxon>
        <taxon>Peredibacter</taxon>
    </lineage>
</organism>
<dbReference type="SUPFAM" id="SSF55681">
    <property type="entry name" value="Class II aaRS and biotin synthetases"/>
    <property type="match status" value="1"/>
</dbReference>
<gene>
    <name evidence="5" type="ORF">SOO65_02780</name>
</gene>
<keyword evidence="6" id="KW-1185">Reference proteome</keyword>
<dbReference type="GO" id="GO:0006430">
    <property type="term" value="P:lysyl-tRNA aminoacylation"/>
    <property type="evidence" value="ECO:0007669"/>
    <property type="project" value="TreeGrafter"/>
</dbReference>
<dbReference type="GO" id="GO:0004824">
    <property type="term" value="F:lysine-tRNA ligase activity"/>
    <property type="evidence" value="ECO:0007669"/>
    <property type="project" value="TreeGrafter"/>
</dbReference>
<evidence type="ECO:0000256" key="1">
    <source>
        <dbReference type="ARBA" id="ARBA00022598"/>
    </source>
</evidence>
<evidence type="ECO:0000313" key="6">
    <source>
        <dbReference type="Proteomes" id="UP001324634"/>
    </source>
</evidence>
<dbReference type="InterPro" id="IPR006195">
    <property type="entry name" value="aa-tRNA-synth_II"/>
</dbReference>
<protein>
    <submittedName>
        <fullName evidence="5">Amino acid--tRNA ligase-related protein</fullName>
    </submittedName>
</protein>
<proteinExistence type="predicted"/>
<dbReference type="AlphaFoldDB" id="A0AAX4HQM7"/>
<dbReference type="Pfam" id="PF00152">
    <property type="entry name" value="tRNA-synt_2"/>
    <property type="match status" value="1"/>
</dbReference>
<keyword evidence="1 5" id="KW-0436">Ligase</keyword>
<dbReference type="Gene3D" id="3.30.930.10">
    <property type="entry name" value="Bira Bifunctional Protein, Domain 2"/>
    <property type="match status" value="1"/>
</dbReference>
<name>A0AAX4HQM7_9BACT</name>
<keyword evidence="2" id="KW-0547">Nucleotide-binding</keyword>
<evidence type="ECO:0000256" key="3">
    <source>
        <dbReference type="ARBA" id="ARBA00022840"/>
    </source>
</evidence>
<dbReference type="Proteomes" id="UP001324634">
    <property type="component" value="Chromosome"/>
</dbReference>
<dbReference type="GO" id="GO:0005524">
    <property type="term" value="F:ATP binding"/>
    <property type="evidence" value="ECO:0007669"/>
    <property type="project" value="InterPro"/>
</dbReference>
<evidence type="ECO:0000313" key="5">
    <source>
        <dbReference type="EMBL" id="WPU65661.1"/>
    </source>
</evidence>
<dbReference type="GO" id="GO:0000049">
    <property type="term" value="F:tRNA binding"/>
    <property type="evidence" value="ECO:0007669"/>
    <property type="project" value="TreeGrafter"/>
</dbReference>
<feature type="domain" description="Aminoacyl-transfer RNA synthetases class-II family profile" evidence="4">
    <location>
        <begin position="1"/>
        <end position="312"/>
    </location>
</feature>
<dbReference type="RefSeq" id="WP_321396572.1">
    <property type="nucleotide sequence ID" value="NZ_CP139487.1"/>
</dbReference>
<keyword evidence="3" id="KW-0067">ATP-binding</keyword>
<dbReference type="GO" id="GO:0005829">
    <property type="term" value="C:cytosol"/>
    <property type="evidence" value="ECO:0007669"/>
    <property type="project" value="TreeGrafter"/>
</dbReference>
<dbReference type="KEGG" id="psti:SOO65_02780"/>
<dbReference type="InterPro" id="IPR045864">
    <property type="entry name" value="aa-tRNA-synth_II/BPL/LPL"/>
</dbReference>
<dbReference type="EMBL" id="CP139487">
    <property type="protein sequence ID" value="WPU65661.1"/>
    <property type="molecule type" value="Genomic_DNA"/>
</dbReference>
<evidence type="ECO:0000259" key="4">
    <source>
        <dbReference type="PROSITE" id="PS50862"/>
    </source>
</evidence>
<sequence length="319" mass="37732">MRLRYQFELIQIIRNYFQEQGFLDVLTPPAVENPGMEVHIHPFQLHSVQQKKNKPLYLHTSPEFCMKELLASDEGFDKIFSLSYCFRDEPESPIHRPQFLMLEWYRKHERYEMIMRDVEGLIQFAMKEGMKKKLPLRKEMQGQVLVKKTMQELFQEELGIDVLNYLDVPSIKELLKQFPDVPVPQAELQWDDYFFLLYLNRIEPVLTKYPLLMITEFPAPLSALSTLKASDPRVCERFEVYINAIELCNCFNELTDSTEQERRFSEQNLLKKQLYGYELPKPLQFYATMRKGLPPSAGIALGVERLLHALFEVENPFYT</sequence>
<dbReference type="InterPro" id="IPR004364">
    <property type="entry name" value="Aa-tRNA-synt_II"/>
</dbReference>
<dbReference type="PROSITE" id="PS50862">
    <property type="entry name" value="AA_TRNA_LIGASE_II"/>
    <property type="match status" value="1"/>
</dbReference>